<comment type="caution">
    <text evidence="2">The sequence shown here is derived from an EMBL/GenBank/DDBJ whole genome shotgun (WGS) entry which is preliminary data.</text>
</comment>
<dbReference type="RefSeq" id="WP_154448098.1">
    <property type="nucleotide sequence ID" value="NZ_WIND01000016.1"/>
</dbReference>
<evidence type="ECO:0000313" key="2">
    <source>
        <dbReference type="EMBL" id="MSU91197.1"/>
    </source>
</evidence>
<keyword evidence="3" id="KW-1185">Reference proteome</keyword>
<dbReference type="Proteomes" id="UP000474957">
    <property type="component" value="Unassembled WGS sequence"/>
</dbReference>
<name>A0A6L5Z3V2_9RHOB</name>
<sequence length="101" mass="10237">MFKTIMTAAAVAFLASTAAPAQTACAPRDTLVETLTARHGERLSSGGLTGPTVLIEVWTGESGSWTILMTDAKGTSCIVAAGQDWTEFPPAAPAGLPASAS</sequence>
<protein>
    <submittedName>
        <fullName evidence="2">Uncharacterized protein</fullName>
    </submittedName>
</protein>
<accession>A0A6L5Z3V2</accession>
<feature type="signal peptide" evidence="1">
    <location>
        <begin position="1"/>
        <end position="21"/>
    </location>
</feature>
<evidence type="ECO:0000256" key="1">
    <source>
        <dbReference type="SAM" id="SignalP"/>
    </source>
</evidence>
<feature type="chain" id="PRO_5026944981" evidence="1">
    <location>
        <begin position="22"/>
        <end position="101"/>
    </location>
</feature>
<proteinExistence type="predicted"/>
<reference evidence="2 3" key="1">
    <citation type="submission" date="2019-10" db="EMBL/GenBank/DDBJ databases">
        <title>Cognatihalovulum marinum gen. nov. sp. nov., a new member of the family Rhodobacteraceae isolated from deep seawater of the Northwest Indian Ocean.</title>
        <authorList>
            <person name="Ruan C."/>
            <person name="Wang J."/>
            <person name="Zheng X."/>
            <person name="Song L."/>
            <person name="Zhu Y."/>
            <person name="Huang Y."/>
            <person name="Lu Z."/>
            <person name="Du W."/>
            <person name="Huang L."/>
            <person name="Dai X."/>
        </authorList>
    </citation>
    <scope>NUCLEOTIDE SEQUENCE [LARGE SCALE GENOMIC DNA]</scope>
    <source>
        <strain evidence="2 3">2CG4</strain>
    </source>
</reference>
<evidence type="ECO:0000313" key="3">
    <source>
        <dbReference type="Proteomes" id="UP000474957"/>
    </source>
</evidence>
<dbReference type="AlphaFoldDB" id="A0A6L5Z3V2"/>
<organism evidence="2 3">
    <name type="scientific">Halovulum marinum</name>
    <dbReference type="NCBI Taxonomy" id="2662447"/>
    <lineage>
        <taxon>Bacteria</taxon>
        <taxon>Pseudomonadati</taxon>
        <taxon>Pseudomonadota</taxon>
        <taxon>Alphaproteobacteria</taxon>
        <taxon>Rhodobacterales</taxon>
        <taxon>Paracoccaceae</taxon>
        <taxon>Halovulum</taxon>
    </lineage>
</organism>
<dbReference type="EMBL" id="WIND01000016">
    <property type="protein sequence ID" value="MSU91197.1"/>
    <property type="molecule type" value="Genomic_DNA"/>
</dbReference>
<gene>
    <name evidence="2" type="ORF">GE300_16560</name>
</gene>
<keyword evidence="1" id="KW-0732">Signal</keyword>